<proteinExistence type="predicted"/>
<keyword evidence="2" id="KW-0812">Transmembrane</keyword>
<gene>
    <name evidence="5" type="ORF">Cocul_01637</name>
</gene>
<evidence type="ECO:0000259" key="3">
    <source>
        <dbReference type="Pfam" id="PF10081"/>
    </source>
</evidence>
<dbReference type="AlphaFoldDB" id="A0A0Q1A9V2"/>
<dbReference type="Pfam" id="PF10081">
    <property type="entry name" value="Abhydrolase_9"/>
    <property type="match status" value="1"/>
</dbReference>
<comment type="caution">
    <text evidence="5">The sequence shown here is derived from an EMBL/GenBank/DDBJ whole genome shotgun (WGS) entry which is preliminary data.</text>
</comment>
<accession>A0A0Q1A9V2</accession>
<dbReference type="ESTHER" id="9cory-a0a0q1a9v2">
    <property type="family name" value="Abhydrolase_9"/>
</dbReference>
<feature type="domain" description="Alpha/beta-hydrolase catalytic" evidence="3">
    <location>
        <begin position="258"/>
        <end position="543"/>
    </location>
</feature>
<keyword evidence="2" id="KW-1133">Transmembrane helix</keyword>
<feature type="transmembrane region" description="Helical" evidence="2">
    <location>
        <begin position="86"/>
        <end position="106"/>
    </location>
</feature>
<keyword evidence="6" id="KW-1185">Reference proteome</keyword>
<feature type="transmembrane region" description="Helical" evidence="2">
    <location>
        <begin position="170"/>
        <end position="192"/>
    </location>
</feature>
<evidence type="ECO:0008006" key="7">
    <source>
        <dbReference type="Google" id="ProtNLM"/>
    </source>
</evidence>
<reference evidence="5 6" key="1">
    <citation type="submission" date="2015-10" db="EMBL/GenBank/DDBJ databases">
        <title>Corynebacteirum lowii and Corynebacterium oculi species nova, derived from human clinical disease and and emended description of Corynebacterium mastiditis.</title>
        <authorList>
            <person name="Bernard K."/>
            <person name="Pacheco A.L."/>
            <person name="Mcdougall C."/>
            <person name="Burtx T."/>
            <person name="Weibe D."/>
            <person name="Tyler S."/>
            <person name="Olson A.B."/>
            <person name="Cnockaert M."/>
            <person name="Eguchi H."/>
            <person name="Kuwahara T."/>
            <person name="Nakayama-Imaohji H."/>
            <person name="Boudewijins M."/>
            <person name="Van Hoecke F."/>
            <person name="Bernier A.-M."/>
            <person name="Vandamme P."/>
        </authorList>
    </citation>
    <scope>NUCLEOTIDE SEQUENCE [LARGE SCALE GENOMIC DNA]</scope>
    <source>
        <strain evidence="5 6">NML 130210</strain>
    </source>
</reference>
<evidence type="ECO:0000313" key="5">
    <source>
        <dbReference type="EMBL" id="KQB83567.1"/>
    </source>
</evidence>
<feature type="region of interest" description="Disordered" evidence="1">
    <location>
        <begin position="201"/>
        <end position="223"/>
    </location>
</feature>
<evidence type="ECO:0000313" key="6">
    <source>
        <dbReference type="Proteomes" id="UP000050517"/>
    </source>
</evidence>
<feature type="transmembrane region" description="Helical" evidence="2">
    <location>
        <begin position="7"/>
        <end position="26"/>
    </location>
</feature>
<name>A0A0Q1A9V2_9CORY</name>
<dbReference type="OrthoDB" id="4397445at2"/>
<dbReference type="PATRIC" id="fig|1544416.3.peg.1642"/>
<feature type="transmembrane region" description="Helical" evidence="2">
    <location>
        <begin position="126"/>
        <end position="149"/>
    </location>
</feature>
<keyword evidence="2" id="KW-0472">Membrane</keyword>
<feature type="transmembrane region" description="Helical" evidence="2">
    <location>
        <begin position="32"/>
        <end position="50"/>
    </location>
</feature>
<dbReference type="InterPro" id="IPR027787">
    <property type="entry name" value="Alpha/beta-hydrolase_catalytic"/>
</dbReference>
<dbReference type="Pfam" id="PF15420">
    <property type="entry name" value="Abhydrolase_9_N"/>
    <property type="match status" value="1"/>
</dbReference>
<evidence type="ECO:0000256" key="2">
    <source>
        <dbReference type="SAM" id="Phobius"/>
    </source>
</evidence>
<sequence length="562" mass="61711">MIRRIRLHPWGMVGAAIMFILGLTPSLLPRDFFYQGLVCGLGAGIGYALGEGAYRIWHRWFSPRYAPRLRARLDAIPTRVRRVLRVVVPVVAWVGVIGAVVFSLGWQRGVAHLTGAQAYSLWEFLLVLPVGFAVFGLTLAVGAAVRGLARLLTRAAPSRLRAPVRSTLGWGAAIFVCLLMINQVIPGVIVGAGERVFSVSNKDPEEGVEQPQEPERSGSPESTVAFDGLGSYGMRFVDGGLRAKELSEVTGEPAREPVRIYAGLRNEPEVRERAQMLIDELERTGAREREALLLVLPTGTGWVNLRAAQAFELLYGGNTAVASAQYSYLPSAFHFFTGGDAVQEAGKALITPVVDWWNSLPADDRPKLYLYGESLGSTAVESAFSGMRDISSSVDGILLTGPPDFNPLWSSFIERRDPGTTQVSPEYSGGLVVRFAQNAEQVCSFSGENEQWGPTRVLYIQHPSDPIVWWSPSLMLREPDWLREPAGFDRLPGMRWIPFITFLQVAADLPVSQNVPQSHGHNYGDELLDGFAAVAGVEQRRAQELAPALEEALRRSGDERFE</sequence>
<dbReference type="RefSeq" id="WP_055122750.1">
    <property type="nucleotide sequence ID" value="NZ_LKST01000003.1"/>
</dbReference>
<dbReference type="EMBL" id="LKST01000003">
    <property type="protein sequence ID" value="KQB83567.1"/>
    <property type="molecule type" value="Genomic_DNA"/>
</dbReference>
<protein>
    <recommendedName>
        <fullName evidence="7">Alpha/beta-hydrolase family protein</fullName>
    </recommendedName>
</protein>
<evidence type="ECO:0000259" key="4">
    <source>
        <dbReference type="Pfam" id="PF15420"/>
    </source>
</evidence>
<dbReference type="InterPro" id="IPR027788">
    <property type="entry name" value="Alpha/beta-hydrolase_N_dom"/>
</dbReference>
<dbReference type="STRING" id="1544416.Cocul_01637"/>
<dbReference type="Proteomes" id="UP000050517">
    <property type="component" value="Unassembled WGS sequence"/>
</dbReference>
<evidence type="ECO:0000256" key="1">
    <source>
        <dbReference type="SAM" id="MobiDB-lite"/>
    </source>
</evidence>
<feature type="domain" description="Alpha/beta-hydrolase N-terminal" evidence="4">
    <location>
        <begin position="23"/>
        <end position="240"/>
    </location>
</feature>
<organism evidence="5 6">
    <name type="scientific">Corynebacterium oculi</name>
    <dbReference type="NCBI Taxonomy" id="1544416"/>
    <lineage>
        <taxon>Bacteria</taxon>
        <taxon>Bacillati</taxon>
        <taxon>Actinomycetota</taxon>
        <taxon>Actinomycetes</taxon>
        <taxon>Mycobacteriales</taxon>
        <taxon>Corynebacteriaceae</taxon>
        <taxon>Corynebacterium</taxon>
    </lineage>
</organism>